<dbReference type="Proteomes" id="UP001244341">
    <property type="component" value="Chromosome 10b"/>
</dbReference>
<evidence type="ECO:0000256" key="1">
    <source>
        <dbReference type="SAM" id="MobiDB-lite"/>
    </source>
</evidence>
<feature type="region of interest" description="Disordered" evidence="1">
    <location>
        <begin position="86"/>
        <end position="108"/>
    </location>
</feature>
<proteinExistence type="predicted"/>
<accession>A0ABY8UBG6</accession>
<gene>
    <name evidence="2" type="ORF">OEZ85_003423</name>
</gene>
<dbReference type="PANTHER" id="PTHR48050:SF11">
    <property type="entry name" value="GLYCOSYLTRANSFERASE"/>
    <property type="match status" value="1"/>
</dbReference>
<dbReference type="InterPro" id="IPR050426">
    <property type="entry name" value="Glycosyltransferase_28"/>
</dbReference>
<evidence type="ECO:0000313" key="2">
    <source>
        <dbReference type="EMBL" id="WIA18730.1"/>
    </source>
</evidence>
<protein>
    <submittedName>
        <fullName evidence="2">Uncharacterized protein</fullName>
    </submittedName>
</protein>
<keyword evidence="3" id="KW-1185">Reference proteome</keyword>
<evidence type="ECO:0000313" key="3">
    <source>
        <dbReference type="Proteomes" id="UP001244341"/>
    </source>
</evidence>
<dbReference type="EMBL" id="CP126217">
    <property type="protein sequence ID" value="WIA18730.1"/>
    <property type="molecule type" value="Genomic_DNA"/>
</dbReference>
<name>A0ABY8UBG6_TETOB</name>
<feature type="compositionally biased region" description="Low complexity" evidence="1">
    <location>
        <begin position="99"/>
        <end position="108"/>
    </location>
</feature>
<dbReference type="PANTHER" id="PTHR48050">
    <property type="entry name" value="STEROL 3-BETA-GLUCOSYLTRANSFERASE"/>
    <property type="match status" value="1"/>
</dbReference>
<sequence length="355" mass="38069">MRDGCRTLELPRLAGALQQQQQQQAEVAARWPQLPVSWADVSHWMWPLFTQRWGPWRQEALALQQLPLLAAWQQAWQGCTFSSSSSSSSSSSGADGCRQGTQQQPQQQVGEFADLKEDRAAAAAAAVEGGENLVGAQLPGSVPVLYGLSPAVVSQPGYWPGSVQLTGFWLAADMHSQPAWQQQQQQQGCRLPAPLQKFLSAHHQQQSDAAGNADEGLSCPCDSSSSRRGLLLVDFGSMGCLGLLREPELLLQVLLQALTLLDWCGVLVTGGWQPLADAYAALNPQPAAAYLASRVDAACRPGVRQACSSMKEAIAQEAGLQAAAAAVMSYCQSLKDGSQQQQQQQLLLGQHSAAR</sequence>
<reference evidence="2 3" key="1">
    <citation type="submission" date="2023-05" db="EMBL/GenBank/DDBJ databases">
        <title>A 100% complete, gapless, phased diploid assembly of the Scenedesmus obliquus UTEX 3031 genome.</title>
        <authorList>
            <person name="Biondi T.C."/>
            <person name="Hanschen E.R."/>
            <person name="Kwon T."/>
            <person name="Eng W."/>
            <person name="Kruse C.P.S."/>
            <person name="Koehler S.I."/>
            <person name="Kunde Y."/>
            <person name="Gleasner C.D."/>
            <person name="You Mak K.T."/>
            <person name="Polle J."/>
            <person name="Hovde B.T."/>
            <person name="Starkenburg S.R."/>
        </authorList>
    </citation>
    <scope>NUCLEOTIDE SEQUENCE [LARGE SCALE GENOMIC DNA]</scope>
    <source>
        <strain evidence="2 3">DOE0152z</strain>
    </source>
</reference>
<organism evidence="2 3">
    <name type="scientific">Tetradesmus obliquus</name>
    <name type="common">Green alga</name>
    <name type="synonym">Acutodesmus obliquus</name>
    <dbReference type="NCBI Taxonomy" id="3088"/>
    <lineage>
        <taxon>Eukaryota</taxon>
        <taxon>Viridiplantae</taxon>
        <taxon>Chlorophyta</taxon>
        <taxon>core chlorophytes</taxon>
        <taxon>Chlorophyceae</taxon>
        <taxon>CS clade</taxon>
        <taxon>Sphaeropleales</taxon>
        <taxon>Scenedesmaceae</taxon>
        <taxon>Tetradesmus</taxon>
    </lineage>
</organism>